<dbReference type="WBParaSite" id="nRc.2.0.1.t01191-RA">
    <property type="protein sequence ID" value="nRc.2.0.1.t01191-RA"/>
    <property type="gene ID" value="nRc.2.0.1.g01191"/>
</dbReference>
<organism evidence="1 2">
    <name type="scientific">Romanomermis culicivorax</name>
    <name type="common">Nematode worm</name>
    <dbReference type="NCBI Taxonomy" id="13658"/>
    <lineage>
        <taxon>Eukaryota</taxon>
        <taxon>Metazoa</taxon>
        <taxon>Ecdysozoa</taxon>
        <taxon>Nematoda</taxon>
        <taxon>Enoplea</taxon>
        <taxon>Dorylaimia</taxon>
        <taxon>Mermithida</taxon>
        <taxon>Mermithoidea</taxon>
        <taxon>Mermithidae</taxon>
        <taxon>Romanomermis</taxon>
    </lineage>
</organism>
<proteinExistence type="predicted"/>
<keyword evidence="1" id="KW-1185">Reference proteome</keyword>
<evidence type="ECO:0000313" key="1">
    <source>
        <dbReference type="Proteomes" id="UP000887565"/>
    </source>
</evidence>
<accession>A0A915HIN9</accession>
<reference evidence="2" key="1">
    <citation type="submission" date="2022-11" db="UniProtKB">
        <authorList>
            <consortium name="WormBaseParasite"/>
        </authorList>
    </citation>
    <scope>IDENTIFICATION</scope>
</reference>
<dbReference type="Proteomes" id="UP000887565">
    <property type="component" value="Unplaced"/>
</dbReference>
<dbReference type="AlphaFoldDB" id="A0A915HIN9"/>
<name>A0A915HIN9_ROMCU</name>
<sequence>MAAAGGSVGADVGAVVGNFAMLRSKIGVSKSSSSDGSGAASKIGWSSNSLAVNMRAEAIHFWGGQEFQMGGVHQCFDVRKTIGLDA</sequence>
<protein>
    <submittedName>
        <fullName evidence="2">Uncharacterized protein</fullName>
    </submittedName>
</protein>
<evidence type="ECO:0000313" key="2">
    <source>
        <dbReference type="WBParaSite" id="nRc.2.0.1.t01191-RA"/>
    </source>
</evidence>